<evidence type="ECO:0000256" key="9">
    <source>
        <dbReference type="HAMAP-Rule" id="MF_00422"/>
    </source>
</evidence>
<name>C2MBI7_9PORP</name>
<dbReference type="GO" id="GO:0009306">
    <property type="term" value="P:protein secretion"/>
    <property type="evidence" value="ECO:0007669"/>
    <property type="project" value="UniProtKB-UniRule"/>
</dbReference>
<evidence type="ECO:0000256" key="6">
    <source>
        <dbReference type="ARBA" id="ARBA00022989"/>
    </source>
</evidence>
<keyword evidence="2 9" id="KW-0813">Transport</keyword>
<evidence type="ECO:0000256" key="5">
    <source>
        <dbReference type="ARBA" id="ARBA00022927"/>
    </source>
</evidence>
<sequence length="66" mass="7516">MKFFKRTGSYIKNCYNELVHKVSWPTRSELINSTVVVMIASVIIAIFVAGVDFVFQQLMQLVYGLA</sequence>
<dbReference type="Pfam" id="PF00584">
    <property type="entry name" value="SecE"/>
    <property type="match status" value="1"/>
</dbReference>
<feature type="transmembrane region" description="Helical" evidence="9">
    <location>
        <begin position="30"/>
        <end position="55"/>
    </location>
</feature>
<keyword evidence="8 9" id="KW-0472">Membrane</keyword>
<dbReference type="Proteomes" id="UP000003303">
    <property type="component" value="Unassembled WGS sequence"/>
</dbReference>
<comment type="similarity">
    <text evidence="9">Belongs to the SecE/SEC61-gamma family.</text>
</comment>
<reference evidence="10 11" key="1">
    <citation type="submission" date="2009-04" db="EMBL/GenBank/DDBJ databases">
        <authorList>
            <person name="Sebastian Y."/>
            <person name="Madupu R."/>
            <person name="Durkin A.S."/>
            <person name="Torralba M."/>
            <person name="Methe B."/>
            <person name="Sutton G.G."/>
            <person name="Strausberg R.L."/>
            <person name="Nelson K.E."/>
        </authorList>
    </citation>
    <scope>NUCLEOTIDE SEQUENCE [LARGE SCALE GENOMIC DNA]</scope>
    <source>
        <strain evidence="10 11">60-3</strain>
    </source>
</reference>
<dbReference type="Gene3D" id="1.20.5.1030">
    <property type="entry name" value="Preprotein translocase secy subunit"/>
    <property type="match status" value="1"/>
</dbReference>
<keyword evidence="5 9" id="KW-0653">Protein transport</keyword>
<comment type="caution">
    <text evidence="10">The sequence shown here is derived from an EMBL/GenBank/DDBJ whole genome shotgun (WGS) entry which is preliminary data.</text>
</comment>
<dbReference type="eggNOG" id="COG0690">
    <property type="taxonomic scope" value="Bacteria"/>
</dbReference>
<dbReference type="GO" id="GO:0005886">
    <property type="term" value="C:plasma membrane"/>
    <property type="evidence" value="ECO:0007669"/>
    <property type="project" value="UniProtKB-SubCell"/>
</dbReference>
<comment type="subcellular location">
    <subcellularLocation>
        <location evidence="9">Cell membrane</location>
        <topology evidence="9">Single-pass membrane protein</topology>
    </subcellularLocation>
    <subcellularLocation>
        <location evidence="1">Membrane</location>
    </subcellularLocation>
</comment>
<dbReference type="InterPro" id="IPR005807">
    <property type="entry name" value="SecE_bac"/>
</dbReference>
<evidence type="ECO:0000256" key="4">
    <source>
        <dbReference type="ARBA" id="ARBA00022692"/>
    </source>
</evidence>
<dbReference type="EMBL" id="ACLR01000123">
    <property type="protein sequence ID" value="EEK16929.1"/>
    <property type="molecule type" value="Genomic_DNA"/>
</dbReference>
<evidence type="ECO:0000313" key="11">
    <source>
        <dbReference type="Proteomes" id="UP000003303"/>
    </source>
</evidence>
<evidence type="ECO:0000256" key="1">
    <source>
        <dbReference type="ARBA" id="ARBA00004370"/>
    </source>
</evidence>
<dbReference type="PANTHER" id="PTHR33910:SF1">
    <property type="entry name" value="PROTEIN TRANSLOCASE SUBUNIT SECE"/>
    <property type="match status" value="1"/>
</dbReference>
<dbReference type="GO" id="GO:0043952">
    <property type="term" value="P:protein transport by the Sec complex"/>
    <property type="evidence" value="ECO:0007669"/>
    <property type="project" value="UniProtKB-UniRule"/>
</dbReference>
<protein>
    <recommendedName>
        <fullName evidence="9">Protein translocase subunit SecE</fullName>
    </recommendedName>
</protein>
<dbReference type="GO" id="GO:0008320">
    <property type="term" value="F:protein transmembrane transporter activity"/>
    <property type="evidence" value="ECO:0007669"/>
    <property type="project" value="UniProtKB-UniRule"/>
</dbReference>
<dbReference type="PANTHER" id="PTHR33910">
    <property type="entry name" value="PROTEIN TRANSLOCASE SUBUNIT SECE"/>
    <property type="match status" value="1"/>
</dbReference>
<evidence type="ECO:0000256" key="8">
    <source>
        <dbReference type="ARBA" id="ARBA00023136"/>
    </source>
</evidence>
<evidence type="ECO:0000313" key="10">
    <source>
        <dbReference type="EMBL" id="EEK16929.1"/>
    </source>
</evidence>
<comment type="subunit">
    <text evidence="9">Component of the Sec protein translocase complex. Heterotrimer consisting of SecY, SecE and SecG subunits. The heterotrimers can form oligomers, although 1 heterotrimer is thought to be able to translocate proteins. Interacts with the ribosome. Interacts with SecDF, and other proteins may be involved. Interacts with SecA.</text>
</comment>
<comment type="function">
    <text evidence="9">Essential subunit of the Sec protein translocation channel SecYEG. Clamps together the 2 halves of SecY. May contact the channel plug during translocation.</text>
</comment>
<keyword evidence="3 9" id="KW-1003">Cell membrane</keyword>
<organism evidence="10 11">
    <name type="scientific">Porphyromonas uenonis 60-3</name>
    <dbReference type="NCBI Taxonomy" id="596327"/>
    <lineage>
        <taxon>Bacteria</taxon>
        <taxon>Pseudomonadati</taxon>
        <taxon>Bacteroidota</taxon>
        <taxon>Bacteroidia</taxon>
        <taxon>Bacteroidales</taxon>
        <taxon>Porphyromonadaceae</taxon>
        <taxon>Porphyromonas</taxon>
    </lineage>
</organism>
<evidence type="ECO:0000256" key="2">
    <source>
        <dbReference type="ARBA" id="ARBA00022448"/>
    </source>
</evidence>
<dbReference type="NCBIfam" id="TIGR00964">
    <property type="entry name" value="secE_bact"/>
    <property type="match status" value="1"/>
</dbReference>
<dbReference type="GO" id="GO:0006605">
    <property type="term" value="P:protein targeting"/>
    <property type="evidence" value="ECO:0007669"/>
    <property type="project" value="UniProtKB-UniRule"/>
</dbReference>
<keyword evidence="11" id="KW-1185">Reference proteome</keyword>
<dbReference type="RefSeq" id="WP_007365267.1">
    <property type="nucleotide sequence ID" value="NZ_ACLR01000123.1"/>
</dbReference>
<dbReference type="AlphaFoldDB" id="C2MBI7"/>
<dbReference type="GO" id="GO:0065002">
    <property type="term" value="P:intracellular protein transmembrane transport"/>
    <property type="evidence" value="ECO:0007669"/>
    <property type="project" value="UniProtKB-UniRule"/>
</dbReference>
<evidence type="ECO:0000256" key="3">
    <source>
        <dbReference type="ARBA" id="ARBA00022475"/>
    </source>
</evidence>
<dbReference type="HAMAP" id="MF_00422">
    <property type="entry name" value="SecE"/>
    <property type="match status" value="1"/>
</dbReference>
<dbReference type="InterPro" id="IPR001901">
    <property type="entry name" value="Translocase_SecE/Sec61-g"/>
</dbReference>
<gene>
    <name evidence="9 10" type="primary">secE</name>
    <name evidence="10" type="ORF">PORUE0001_0668</name>
</gene>
<keyword evidence="4 9" id="KW-0812">Transmembrane</keyword>
<dbReference type="OrthoDB" id="9810735at2"/>
<proteinExistence type="inferred from homology"/>
<keyword evidence="6 9" id="KW-1133">Transmembrane helix</keyword>
<evidence type="ECO:0000256" key="7">
    <source>
        <dbReference type="ARBA" id="ARBA00023010"/>
    </source>
</evidence>
<dbReference type="STRING" id="596327.PORUE0001_0668"/>
<dbReference type="InterPro" id="IPR038379">
    <property type="entry name" value="SecE_sf"/>
</dbReference>
<keyword evidence="7 9" id="KW-0811">Translocation</keyword>
<accession>C2MBI7</accession>